<organism evidence="1">
    <name type="scientific">Ixodes ricinus</name>
    <name type="common">Common tick</name>
    <name type="synonym">Acarus ricinus</name>
    <dbReference type="NCBI Taxonomy" id="34613"/>
    <lineage>
        <taxon>Eukaryota</taxon>
        <taxon>Metazoa</taxon>
        <taxon>Ecdysozoa</taxon>
        <taxon>Arthropoda</taxon>
        <taxon>Chelicerata</taxon>
        <taxon>Arachnida</taxon>
        <taxon>Acari</taxon>
        <taxon>Parasitiformes</taxon>
        <taxon>Ixodida</taxon>
        <taxon>Ixodoidea</taxon>
        <taxon>Ixodidae</taxon>
        <taxon>Ixodinae</taxon>
        <taxon>Ixodes</taxon>
    </lineage>
</organism>
<proteinExistence type="predicted"/>
<dbReference type="EMBL" id="GIFC01009860">
    <property type="protein sequence ID" value="MXU91943.1"/>
    <property type="molecule type" value="Transcribed_RNA"/>
</dbReference>
<name>A0A6B0UQF1_IXORI</name>
<sequence>MQFQKSVALMSWIWSMSWSNDISSSSLGSLGLFSGGSASGGSPGSEEVLPANIVGTALLESLGLSRRAWRTAPVLGSVYCVDVITNLSSKCAAHTYNKESMTVSCDCCYVVAKAAVEFGEECERILW</sequence>
<protein>
    <submittedName>
        <fullName evidence="1">Putative secreted protein</fullName>
    </submittedName>
</protein>
<accession>A0A6B0UQF1</accession>
<evidence type="ECO:0000313" key="1">
    <source>
        <dbReference type="EMBL" id="MXU91943.1"/>
    </source>
</evidence>
<reference evidence="1" key="1">
    <citation type="submission" date="2019-12" db="EMBL/GenBank/DDBJ databases">
        <title>An insight into the sialome of adult female Ixodes ricinus ticks feeding for 6 days.</title>
        <authorList>
            <person name="Perner J."/>
            <person name="Ribeiro J.M.C."/>
        </authorList>
    </citation>
    <scope>NUCLEOTIDE SEQUENCE</scope>
    <source>
        <strain evidence="1">Semi-engorged</strain>
        <tissue evidence="1">Salivary glands</tissue>
    </source>
</reference>
<dbReference type="AlphaFoldDB" id="A0A6B0UQF1"/>